<dbReference type="InterPro" id="IPR012910">
    <property type="entry name" value="Plug_dom"/>
</dbReference>
<comment type="subcellular location">
    <subcellularLocation>
        <location evidence="1 14">Cell outer membrane</location>
        <topology evidence="1 14">Multi-pass membrane protein</topology>
    </subcellularLocation>
</comment>
<evidence type="ECO:0000256" key="2">
    <source>
        <dbReference type="ARBA" id="ARBA00009810"/>
    </source>
</evidence>
<dbReference type="OrthoDB" id="9760333at2"/>
<evidence type="ECO:0000256" key="3">
    <source>
        <dbReference type="ARBA" id="ARBA00022448"/>
    </source>
</evidence>
<evidence type="ECO:0000313" key="19">
    <source>
        <dbReference type="EMBL" id="AWB25720.1"/>
    </source>
</evidence>
<evidence type="ECO:0000256" key="7">
    <source>
        <dbReference type="ARBA" id="ARBA00022729"/>
    </source>
</evidence>
<dbReference type="GO" id="GO:0015891">
    <property type="term" value="P:siderophore transport"/>
    <property type="evidence" value="ECO:0007669"/>
    <property type="project" value="InterPro"/>
</dbReference>
<keyword evidence="11 14" id="KW-0472">Membrane</keyword>
<dbReference type="GO" id="GO:0038023">
    <property type="term" value="F:signaling receptor activity"/>
    <property type="evidence" value="ECO:0007669"/>
    <property type="project" value="InterPro"/>
</dbReference>
<dbReference type="Pfam" id="PF07715">
    <property type="entry name" value="Plug"/>
    <property type="match status" value="1"/>
</dbReference>
<evidence type="ECO:0000256" key="1">
    <source>
        <dbReference type="ARBA" id="ARBA00004571"/>
    </source>
</evidence>
<keyword evidence="3 14" id="KW-0813">Transport</keyword>
<keyword evidence="4 14" id="KW-1134">Transmembrane beta strand</keyword>
<evidence type="ECO:0000256" key="8">
    <source>
        <dbReference type="ARBA" id="ARBA00023004"/>
    </source>
</evidence>
<feature type="chain" id="PRO_5015332181" evidence="16">
    <location>
        <begin position="28"/>
        <end position="717"/>
    </location>
</feature>
<keyword evidence="5" id="KW-0410">Iron transport</keyword>
<evidence type="ECO:0000256" key="5">
    <source>
        <dbReference type="ARBA" id="ARBA00022496"/>
    </source>
</evidence>
<dbReference type="EMBL" id="CP028844">
    <property type="protein sequence ID" value="AWB25720.1"/>
    <property type="molecule type" value="Genomic_DNA"/>
</dbReference>
<sequence>MNMYRIPRAELRAALPLMLLSTTSALAQSAPPDTVALEQITVAGERRSAAFGSNGGRMPNDLFVQGYTPKRTTTALKIPAPIQDIPVSVQVVPQELIQDRGALTIRQAIDTVSGVTSSNAIPGSQSFRIRGFNDGFSNLRDGFRETSNQQDVQGIERIEVLKGPASVLYGGNLAAGGVVNIVTKTPVDLNFANAALTGGSFGLVRPTFDVNQDLTGDGRLVMRINGAFDRTDTYRDFAYGDSKFVNPSLRWRPTAQDEIIVRAQVLQSNFSYGPYQSPLSRTTLRLPYSFSFSDPNLRDSHRNAERISYDWTHKFDENLRFRSGFNASAVNYDIGTDRFAVLRFNADGRTVSRTFVTGPQHLRDYDWQNEFSGTFYTGDIRHDWLAGVETYWSFNSATSFQGTLPNLNIFAPVYGVTPSALRLSASSDASFTNIAGYVQDFMTLTPQIRLLLGGRYDVTDTVNLNRLTNRTSANAADRFSPRLGITYEPVPTTALFANWANGFVPTTQTTVSGATLPPSASEQFEVGVKQQAFDGRVQATVALFQVTRTNVPTPDPTNATFSIASGEQQSRGVEVDIAGEILPGWKGVVSYAYTFADVTKDNRLPVGDLLAGVARHAGQVWTTYEFLSGSVLDGFGIGAGIRAETAREATLPNTFKLPGYVRLDAAAWYRFAIQGQPFRAQLNLQNITDRRIYDTDGANVLRPTVPFTVLASISTQF</sequence>
<evidence type="ECO:0000256" key="15">
    <source>
        <dbReference type="RuleBase" id="RU003357"/>
    </source>
</evidence>
<dbReference type="NCBIfam" id="TIGR01783">
    <property type="entry name" value="TonB-siderophor"/>
    <property type="match status" value="1"/>
</dbReference>
<keyword evidence="20" id="KW-1185">Reference proteome</keyword>
<dbReference type="KEGG" id="mee:DA075_33310"/>
<evidence type="ECO:0000256" key="11">
    <source>
        <dbReference type="ARBA" id="ARBA00023136"/>
    </source>
</evidence>
<dbReference type="Proteomes" id="UP000244755">
    <property type="component" value="Chromosome 2"/>
</dbReference>
<keyword evidence="10 15" id="KW-0798">TonB box</keyword>
<dbReference type="PROSITE" id="PS52016">
    <property type="entry name" value="TONB_DEPENDENT_REC_3"/>
    <property type="match status" value="1"/>
</dbReference>
<keyword evidence="13 14" id="KW-0998">Cell outer membrane</keyword>
<name>A0A2R4WW30_9HYPH</name>
<organism evidence="19 20">
    <name type="scientific">Methylobacterium currus</name>
    <dbReference type="NCBI Taxonomy" id="2051553"/>
    <lineage>
        <taxon>Bacteria</taxon>
        <taxon>Pseudomonadati</taxon>
        <taxon>Pseudomonadota</taxon>
        <taxon>Alphaproteobacteria</taxon>
        <taxon>Hyphomicrobiales</taxon>
        <taxon>Methylobacteriaceae</taxon>
        <taxon>Methylobacterium</taxon>
    </lineage>
</organism>
<dbReference type="CDD" id="cd01347">
    <property type="entry name" value="ligand_gated_channel"/>
    <property type="match status" value="1"/>
</dbReference>
<evidence type="ECO:0000256" key="13">
    <source>
        <dbReference type="ARBA" id="ARBA00023237"/>
    </source>
</evidence>
<keyword evidence="7 16" id="KW-0732">Signal</keyword>
<accession>A0A2R4WW30</accession>
<dbReference type="Gene3D" id="2.40.170.20">
    <property type="entry name" value="TonB-dependent receptor, beta-barrel domain"/>
    <property type="match status" value="1"/>
</dbReference>
<evidence type="ECO:0000256" key="16">
    <source>
        <dbReference type="SAM" id="SignalP"/>
    </source>
</evidence>
<evidence type="ECO:0000313" key="20">
    <source>
        <dbReference type="Proteomes" id="UP000244755"/>
    </source>
</evidence>
<protein>
    <submittedName>
        <fullName evidence="19">TonB-dependent receptor</fullName>
    </submittedName>
</protein>
<dbReference type="InterPro" id="IPR037066">
    <property type="entry name" value="Plug_dom_sf"/>
</dbReference>
<keyword evidence="9" id="KW-0406">Ion transport</keyword>
<evidence type="ECO:0000256" key="12">
    <source>
        <dbReference type="ARBA" id="ARBA00023170"/>
    </source>
</evidence>
<keyword evidence="12 19" id="KW-0675">Receptor</keyword>
<keyword evidence="6 14" id="KW-0812">Transmembrane</keyword>
<evidence type="ECO:0000256" key="14">
    <source>
        <dbReference type="PROSITE-ProRule" id="PRU01360"/>
    </source>
</evidence>
<dbReference type="InterPro" id="IPR036942">
    <property type="entry name" value="Beta-barrel_TonB_sf"/>
</dbReference>
<dbReference type="Pfam" id="PF00593">
    <property type="entry name" value="TonB_dep_Rec_b-barrel"/>
    <property type="match status" value="1"/>
</dbReference>
<dbReference type="SUPFAM" id="SSF56935">
    <property type="entry name" value="Porins"/>
    <property type="match status" value="1"/>
</dbReference>
<keyword evidence="8" id="KW-0408">Iron</keyword>
<dbReference type="InterPro" id="IPR000531">
    <property type="entry name" value="Beta-barrel_TonB"/>
</dbReference>
<dbReference type="PANTHER" id="PTHR32552">
    <property type="entry name" value="FERRICHROME IRON RECEPTOR-RELATED"/>
    <property type="match status" value="1"/>
</dbReference>
<gene>
    <name evidence="19" type="ORF">DA075_33310</name>
</gene>
<feature type="domain" description="TonB-dependent receptor plug" evidence="18">
    <location>
        <begin position="82"/>
        <end position="176"/>
    </location>
</feature>
<dbReference type="PANTHER" id="PTHR32552:SF68">
    <property type="entry name" value="FERRICHROME OUTER MEMBRANE TRANSPORTER_PHAGE RECEPTOR"/>
    <property type="match status" value="1"/>
</dbReference>
<comment type="similarity">
    <text evidence="2 14 15">Belongs to the TonB-dependent receptor family.</text>
</comment>
<evidence type="ECO:0000259" key="18">
    <source>
        <dbReference type="Pfam" id="PF07715"/>
    </source>
</evidence>
<feature type="signal peptide" evidence="16">
    <location>
        <begin position="1"/>
        <end position="27"/>
    </location>
</feature>
<evidence type="ECO:0000256" key="10">
    <source>
        <dbReference type="ARBA" id="ARBA00023077"/>
    </source>
</evidence>
<feature type="domain" description="TonB-dependent receptor-like beta-barrel" evidence="17">
    <location>
        <begin position="268"/>
        <end position="687"/>
    </location>
</feature>
<dbReference type="InterPro" id="IPR039426">
    <property type="entry name" value="TonB-dep_rcpt-like"/>
</dbReference>
<dbReference type="InterPro" id="IPR010105">
    <property type="entry name" value="TonB_sidphr_rcpt"/>
</dbReference>
<dbReference type="FunFam" id="2.40.170.20:FF:000005">
    <property type="entry name" value="TonB-dependent siderophore receptor"/>
    <property type="match status" value="1"/>
</dbReference>
<dbReference type="GO" id="GO:0009279">
    <property type="term" value="C:cell outer membrane"/>
    <property type="evidence" value="ECO:0007669"/>
    <property type="project" value="UniProtKB-SubCell"/>
</dbReference>
<evidence type="ECO:0000256" key="4">
    <source>
        <dbReference type="ARBA" id="ARBA00022452"/>
    </source>
</evidence>
<evidence type="ECO:0000259" key="17">
    <source>
        <dbReference type="Pfam" id="PF00593"/>
    </source>
</evidence>
<dbReference type="AlphaFoldDB" id="A0A2R4WW30"/>
<evidence type="ECO:0000256" key="9">
    <source>
        <dbReference type="ARBA" id="ARBA00023065"/>
    </source>
</evidence>
<dbReference type="Gene3D" id="2.170.130.10">
    <property type="entry name" value="TonB-dependent receptor, plug domain"/>
    <property type="match status" value="1"/>
</dbReference>
<dbReference type="GO" id="GO:0015344">
    <property type="term" value="F:siderophore uptake transmembrane transporter activity"/>
    <property type="evidence" value="ECO:0007669"/>
    <property type="project" value="TreeGrafter"/>
</dbReference>
<reference evidence="19 20" key="1">
    <citation type="submission" date="2018-04" db="EMBL/GenBank/DDBJ databases">
        <title>Methylobacterium sp. PR1016A genome.</title>
        <authorList>
            <person name="Park W."/>
        </authorList>
    </citation>
    <scope>NUCLEOTIDE SEQUENCE [LARGE SCALE GENOMIC DNA]</scope>
    <source>
        <strain evidence="19 20">PR1016A</strain>
    </source>
</reference>
<proteinExistence type="inferred from homology"/>
<evidence type="ECO:0000256" key="6">
    <source>
        <dbReference type="ARBA" id="ARBA00022692"/>
    </source>
</evidence>